<keyword evidence="4" id="KW-1185">Reference proteome</keyword>
<dbReference type="Pfam" id="PF00168">
    <property type="entry name" value="C2"/>
    <property type="match status" value="1"/>
</dbReference>
<gene>
    <name evidence="3" type="ORF">EUX98_g2778</name>
</gene>
<dbReference type="PANTHER" id="PTHR47800:SF5">
    <property type="entry name" value="FER-1-LIKE PROTEIN 6"/>
    <property type="match status" value="1"/>
</dbReference>
<protein>
    <recommendedName>
        <fullName evidence="2">C2 domain-containing protein</fullName>
    </recommendedName>
</protein>
<evidence type="ECO:0000256" key="1">
    <source>
        <dbReference type="SAM" id="MobiDB-lite"/>
    </source>
</evidence>
<dbReference type="Proteomes" id="UP000308730">
    <property type="component" value="Unassembled WGS sequence"/>
</dbReference>
<dbReference type="PROSITE" id="PS50004">
    <property type="entry name" value="C2"/>
    <property type="match status" value="1"/>
</dbReference>
<reference evidence="3 4" key="1">
    <citation type="submission" date="2019-02" db="EMBL/GenBank/DDBJ databases">
        <title>Genome sequencing of the rare red list fungi Antrodiella citrinella (Flaviporus citrinellus).</title>
        <authorList>
            <person name="Buettner E."/>
            <person name="Kellner H."/>
        </authorList>
    </citation>
    <scope>NUCLEOTIDE SEQUENCE [LARGE SCALE GENOMIC DNA]</scope>
    <source>
        <strain evidence="3 4">DSM 108506</strain>
    </source>
</reference>
<evidence type="ECO:0000313" key="3">
    <source>
        <dbReference type="EMBL" id="THH31396.1"/>
    </source>
</evidence>
<evidence type="ECO:0000313" key="4">
    <source>
        <dbReference type="Proteomes" id="UP000308730"/>
    </source>
</evidence>
<organism evidence="3 4">
    <name type="scientific">Antrodiella citrinella</name>
    <dbReference type="NCBI Taxonomy" id="2447956"/>
    <lineage>
        <taxon>Eukaryota</taxon>
        <taxon>Fungi</taxon>
        <taxon>Dikarya</taxon>
        <taxon>Basidiomycota</taxon>
        <taxon>Agaricomycotina</taxon>
        <taxon>Agaricomycetes</taxon>
        <taxon>Polyporales</taxon>
        <taxon>Steccherinaceae</taxon>
        <taxon>Antrodiella</taxon>
    </lineage>
</organism>
<dbReference type="SMART" id="SM00239">
    <property type="entry name" value="C2"/>
    <property type="match status" value="1"/>
</dbReference>
<dbReference type="SUPFAM" id="SSF49562">
    <property type="entry name" value="C2 domain (Calcium/lipid-binding domain, CaLB)"/>
    <property type="match status" value="1"/>
</dbReference>
<feature type="region of interest" description="Disordered" evidence="1">
    <location>
        <begin position="428"/>
        <end position="449"/>
    </location>
</feature>
<evidence type="ECO:0000259" key="2">
    <source>
        <dbReference type="PROSITE" id="PS50004"/>
    </source>
</evidence>
<dbReference type="EMBL" id="SGPM01000048">
    <property type="protein sequence ID" value="THH31396.1"/>
    <property type="molecule type" value="Genomic_DNA"/>
</dbReference>
<name>A0A4S4MY33_9APHY</name>
<feature type="domain" description="C2" evidence="2">
    <location>
        <begin position="1"/>
        <end position="121"/>
    </location>
</feature>
<dbReference type="PANTHER" id="PTHR47800">
    <property type="entry name" value="C2 DOMAIN-CONTAINING PROTEIN"/>
    <property type="match status" value="1"/>
</dbReference>
<dbReference type="InterPro" id="IPR035892">
    <property type="entry name" value="C2_domain_sf"/>
</dbReference>
<dbReference type="Gene3D" id="2.60.40.150">
    <property type="entry name" value="C2 domain"/>
    <property type="match status" value="1"/>
</dbReference>
<proteinExistence type="predicted"/>
<dbReference type="GO" id="GO:0010628">
    <property type="term" value="P:positive regulation of gene expression"/>
    <property type="evidence" value="ECO:0007669"/>
    <property type="project" value="TreeGrafter"/>
</dbReference>
<sequence length="449" mass="50478">MSSTALYTCLITIHRATNVPVSDFNNFTSDPYFHISLSVNIGNGAPQILAHRTRTERSTRDPTFDSKWVVSGIPSRGFNLALTLMDEDPGNHDDKLGQAVLWFPFAGQTFEEGWESGEQEYDVHKRKGEFKSRVGSFVAKAVTREKVGHRCRVWVSVKVVGKAKSQTDHRIYTLGPRAAKAPNEDHSQPSLKASTFVANRLQLAGPVPTDLRHRYVGFAPFIKAMFKRKGIEGMILHRALHRQHTFIYNWAKSTVYGITSASEDEDHRQEGEGDSGEGKGNSLSTESEAFARQLLKMTSHGTHGRIFTYVIMLDGEWRFTETGEEFSIQFLSKHTMHSDVSIEIAFSGEFFVRSLHGDDTSDEEHTSPSHPSEYELVIDNDSGTYRPRSDLLPTLQAYLASPENLAAFGRVIAMDGFDEKLKKWKENRTNVKSEFRNSKGKGRENGKVV</sequence>
<comment type="caution">
    <text evidence="3">The sequence shown here is derived from an EMBL/GenBank/DDBJ whole genome shotgun (WGS) entry which is preliminary data.</text>
</comment>
<accession>A0A4S4MY33</accession>
<dbReference type="AlphaFoldDB" id="A0A4S4MY33"/>
<dbReference type="InterPro" id="IPR000008">
    <property type="entry name" value="C2_dom"/>
</dbReference>
<dbReference type="OrthoDB" id="73919at2759"/>
<feature type="region of interest" description="Disordered" evidence="1">
    <location>
        <begin position="261"/>
        <end position="283"/>
    </location>
</feature>